<keyword evidence="3" id="KW-1185">Reference proteome</keyword>
<reference evidence="2 3" key="1">
    <citation type="journal article" date="2015" name="Genome Biol. Evol.">
        <title>Comparative Genomics of a Bacterivorous Green Alga Reveals Evolutionary Causalities and Consequences of Phago-Mixotrophic Mode of Nutrition.</title>
        <authorList>
            <person name="Burns J.A."/>
            <person name="Paasch A."/>
            <person name="Narechania A."/>
            <person name="Kim E."/>
        </authorList>
    </citation>
    <scope>NUCLEOTIDE SEQUENCE [LARGE SCALE GENOMIC DNA]</scope>
    <source>
        <strain evidence="2 3">PLY_AMNH</strain>
    </source>
</reference>
<name>A0AAE0KUN7_9CHLO</name>
<evidence type="ECO:0000313" key="2">
    <source>
        <dbReference type="EMBL" id="KAK3261376.1"/>
    </source>
</evidence>
<evidence type="ECO:0000256" key="1">
    <source>
        <dbReference type="SAM" id="MobiDB-lite"/>
    </source>
</evidence>
<gene>
    <name evidence="2" type="ORF">CYMTET_29713</name>
</gene>
<accession>A0AAE0KUN7</accession>
<organism evidence="2 3">
    <name type="scientific">Cymbomonas tetramitiformis</name>
    <dbReference type="NCBI Taxonomy" id="36881"/>
    <lineage>
        <taxon>Eukaryota</taxon>
        <taxon>Viridiplantae</taxon>
        <taxon>Chlorophyta</taxon>
        <taxon>Pyramimonadophyceae</taxon>
        <taxon>Pyramimonadales</taxon>
        <taxon>Pyramimonadaceae</taxon>
        <taxon>Cymbomonas</taxon>
    </lineage>
</organism>
<sequence length="95" mass="10289">MDRAVPRSESGGKTVGACNTPFTWLKARDYSLKLLIQVAIRGPNLSDENTFKAVTLNDLRVFINEPPTVQTTDLGVSPPRSLPRPVHSQGTTPSG</sequence>
<protein>
    <submittedName>
        <fullName evidence="2">Uncharacterized protein</fullName>
    </submittedName>
</protein>
<dbReference type="EMBL" id="LGRX02016944">
    <property type="protein sequence ID" value="KAK3261376.1"/>
    <property type="molecule type" value="Genomic_DNA"/>
</dbReference>
<proteinExistence type="predicted"/>
<evidence type="ECO:0000313" key="3">
    <source>
        <dbReference type="Proteomes" id="UP001190700"/>
    </source>
</evidence>
<feature type="region of interest" description="Disordered" evidence="1">
    <location>
        <begin position="69"/>
        <end position="95"/>
    </location>
</feature>
<dbReference type="Proteomes" id="UP001190700">
    <property type="component" value="Unassembled WGS sequence"/>
</dbReference>
<dbReference type="AlphaFoldDB" id="A0AAE0KUN7"/>
<comment type="caution">
    <text evidence="2">The sequence shown here is derived from an EMBL/GenBank/DDBJ whole genome shotgun (WGS) entry which is preliminary data.</text>
</comment>